<feature type="compositionally biased region" description="Low complexity" evidence="1">
    <location>
        <begin position="32"/>
        <end position="43"/>
    </location>
</feature>
<protein>
    <recommendedName>
        <fullName evidence="5">Secreted protein</fullName>
    </recommendedName>
</protein>
<feature type="compositionally biased region" description="Polar residues" evidence="1">
    <location>
        <begin position="76"/>
        <end position="88"/>
    </location>
</feature>
<dbReference type="RefSeq" id="WP_077448734.1">
    <property type="nucleotide sequence ID" value="NZ_FUGD01000081.1"/>
</dbReference>
<sequence>MMGIKNSMKLTVLTAAMAAVMGLTACQKQSDEAPTVEAEAEVPMSAEPAEGNDPVIVADDLDDVDTRSESIEEEQVSATDAENGTTTADPEEKSVKEPSSVDEQPAEVEEAAAQ</sequence>
<organism evidence="3 4">
    <name type="scientific">Psychrobacter pasteurii</name>
    <dbReference type="NCBI Taxonomy" id="1945520"/>
    <lineage>
        <taxon>Bacteria</taxon>
        <taxon>Pseudomonadati</taxon>
        <taxon>Pseudomonadota</taxon>
        <taxon>Gammaproteobacteria</taxon>
        <taxon>Moraxellales</taxon>
        <taxon>Moraxellaceae</taxon>
        <taxon>Psychrobacter</taxon>
    </lineage>
</organism>
<feature type="signal peptide" evidence="2">
    <location>
        <begin position="1"/>
        <end position="18"/>
    </location>
</feature>
<feature type="compositionally biased region" description="Acidic residues" evidence="1">
    <location>
        <begin position="104"/>
        <end position="114"/>
    </location>
</feature>
<evidence type="ECO:0000256" key="2">
    <source>
        <dbReference type="SAM" id="SignalP"/>
    </source>
</evidence>
<dbReference type="PROSITE" id="PS51257">
    <property type="entry name" value="PROKAR_LIPOPROTEIN"/>
    <property type="match status" value="1"/>
</dbReference>
<evidence type="ECO:0000256" key="1">
    <source>
        <dbReference type="SAM" id="MobiDB-lite"/>
    </source>
</evidence>
<feature type="region of interest" description="Disordered" evidence="1">
    <location>
        <begin position="29"/>
        <end position="114"/>
    </location>
</feature>
<dbReference type="Proteomes" id="UP000188169">
    <property type="component" value="Unassembled WGS sequence"/>
</dbReference>
<name>A0A1R4EFS0_9GAMM</name>
<gene>
    <name evidence="3" type="ORF">A1019T_01305</name>
</gene>
<reference evidence="4" key="1">
    <citation type="submission" date="2017-02" db="EMBL/GenBank/DDBJ databases">
        <authorList>
            <person name="Mornico D."/>
        </authorList>
    </citation>
    <scope>NUCLEOTIDE SEQUENCE [LARGE SCALE GENOMIC DNA]</scope>
</reference>
<accession>A0A1R4EFS0</accession>
<keyword evidence="2" id="KW-0732">Signal</keyword>
<evidence type="ECO:0000313" key="3">
    <source>
        <dbReference type="EMBL" id="SJM37333.1"/>
    </source>
</evidence>
<dbReference type="EMBL" id="FUGD01000081">
    <property type="protein sequence ID" value="SJM37333.1"/>
    <property type="molecule type" value="Genomic_DNA"/>
</dbReference>
<evidence type="ECO:0000313" key="4">
    <source>
        <dbReference type="Proteomes" id="UP000188169"/>
    </source>
</evidence>
<evidence type="ECO:0008006" key="5">
    <source>
        <dbReference type="Google" id="ProtNLM"/>
    </source>
</evidence>
<dbReference type="OrthoDB" id="6660180at2"/>
<proteinExistence type="predicted"/>
<feature type="chain" id="PRO_5012345269" description="Secreted protein" evidence="2">
    <location>
        <begin position="19"/>
        <end position="114"/>
    </location>
</feature>
<dbReference type="AlphaFoldDB" id="A0A1R4EFS0"/>
<keyword evidence="4" id="KW-1185">Reference proteome</keyword>